<keyword evidence="2" id="KW-1185">Reference proteome</keyword>
<feature type="non-terminal residue" evidence="1">
    <location>
        <position position="1"/>
    </location>
</feature>
<name>A0A8S0VCN1_OLEEU</name>
<comment type="caution">
    <text evidence="1">The sequence shown here is derived from an EMBL/GenBank/DDBJ whole genome shotgun (WGS) entry which is preliminary data.</text>
</comment>
<evidence type="ECO:0000313" key="1">
    <source>
        <dbReference type="EMBL" id="CAA3029498.1"/>
    </source>
</evidence>
<organism evidence="1 2">
    <name type="scientific">Olea europaea subsp. europaea</name>
    <dbReference type="NCBI Taxonomy" id="158383"/>
    <lineage>
        <taxon>Eukaryota</taxon>
        <taxon>Viridiplantae</taxon>
        <taxon>Streptophyta</taxon>
        <taxon>Embryophyta</taxon>
        <taxon>Tracheophyta</taxon>
        <taxon>Spermatophyta</taxon>
        <taxon>Magnoliopsida</taxon>
        <taxon>eudicotyledons</taxon>
        <taxon>Gunneridae</taxon>
        <taxon>Pentapetalae</taxon>
        <taxon>asterids</taxon>
        <taxon>lamiids</taxon>
        <taxon>Lamiales</taxon>
        <taxon>Oleaceae</taxon>
        <taxon>Oleeae</taxon>
        <taxon>Olea</taxon>
    </lineage>
</organism>
<dbReference type="AlphaFoldDB" id="A0A8S0VCN1"/>
<protein>
    <submittedName>
        <fullName evidence="1">Uncharacterized protein</fullName>
    </submittedName>
</protein>
<reference evidence="1 2" key="1">
    <citation type="submission" date="2019-12" db="EMBL/GenBank/DDBJ databases">
        <authorList>
            <person name="Alioto T."/>
            <person name="Alioto T."/>
            <person name="Gomez Garrido J."/>
        </authorList>
    </citation>
    <scope>NUCLEOTIDE SEQUENCE [LARGE SCALE GENOMIC DNA]</scope>
</reference>
<proteinExistence type="predicted"/>
<sequence length="68" mass="7470">REIGKQVNLNQQSLNLKLGFLAGFPLWELVCYSAAIDALFPFDFAAINGIERVGKDNGGCSGVKRNRK</sequence>
<feature type="non-terminal residue" evidence="1">
    <location>
        <position position="68"/>
    </location>
</feature>
<dbReference type="Proteomes" id="UP000594638">
    <property type="component" value="Unassembled WGS sequence"/>
</dbReference>
<gene>
    <name evidence="1" type="ORF">OLEA9_A103781</name>
</gene>
<evidence type="ECO:0000313" key="2">
    <source>
        <dbReference type="Proteomes" id="UP000594638"/>
    </source>
</evidence>
<accession>A0A8S0VCN1</accession>
<dbReference type="EMBL" id="CACTIH010009312">
    <property type="protein sequence ID" value="CAA3029498.1"/>
    <property type="molecule type" value="Genomic_DNA"/>
</dbReference>
<dbReference type="Gramene" id="OE9A103781T1">
    <property type="protein sequence ID" value="OE9A103781C1"/>
    <property type="gene ID" value="OE9A103781"/>
</dbReference>